<dbReference type="EC" id="6.1.1.11" evidence="6"/>
<organism evidence="9 10">
    <name type="scientific">Tenggerimyces flavus</name>
    <dbReference type="NCBI Taxonomy" id="1708749"/>
    <lineage>
        <taxon>Bacteria</taxon>
        <taxon>Bacillati</taxon>
        <taxon>Actinomycetota</taxon>
        <taxon>Actinomycetes</taxon>
        <taxon>Propionibacteriales</taxon>
        <taxon>Nocardioidaceae</taxon>
        <taxon>Tenggerimyces</taxon>
    </lineage>
</organism>
<dbReference type="PANTHER" id="PTHR11778">
    <property type="entry name" value="SERYL-TRNA SYNTHETASE"/>
    <property type="match status" value="1"/>
</dbReference>
<evidence type="ECO:0000256" key="7">
    <source>
        <dbReference type="SAM" id="MobiDB-lite"/>
    </source>
</evidence>
<dbReference type="PROSITE" id="PS50862">
    <property type="entry name" value="AA_TRNA_LIGASE_II"/>
    <property type="match status" value="1"/>
</dbReference>
<evidence type="ECO:0000313" key="10">
    <source>
        <dbReference type="Proteomes" id="UP001595699"/>
    </source>
</evidence>
<feature type="region of interest" description="Disordered" evidence="7">
    <location>
        <begin position="1"/>
        <end position="26"/>
    </location>
</feature>
<protein>
    <recommendedName>
        <fullName evidence="6">Serine--tRNA ligase</fullName>
        <ecNumber evidence="6">6.1.1.11</ecNumber>
    </recommendedName>
    <alternativeName>
        <fullName evidence="6">Seryl-tRNA synthetase</fullName>
        <shortName evidence="6">SerRS</shortName>
    </alternativeName>
    <alternativeName>
        <fullName evidence="6">Seryl-tRNA(Ser/Sec) synthetase</fullName>
    </alternativeName>
</protein>
<gene>
    <name evidence="6 9" type="primary">serS</name>
    <name evidence="9" type="ORF">ACFOUW_24630</name>
</gene>
<dbReference type="InterPro" id="IPR010978">
    <property type="entry name" value="tRNA-bd_arm"/>
</dbReference>
<dbReference type="InterPro" id="IPR042103">
    <property type="entry name" value="SerRS_1_N_sf"/>
</dbReference>
<comment type="similarity">
    <text evidence="6">Belongs to the class-II aminoacyl-tRNA synthetase family. Type-1 seryl-tRNA synthetase subfamily.</text>
</comment>
<keyword evidence="5 6" id="KW-0030">Aminoacyl-tRNA synthetase</keyword>
<evidence type="ECO:0000256" key="6">
    <source>
        <dbReference type="HAMAP-Rule" id="MF_00176"/>
    </source>
</evidence>
<comment type="function">
    <text evidence="6">Catalyzes the attachment of serine to tRNA(Ser). Is also able to aminoacylate tRNA(Sec) with serine, to form the misacylated tRNA L-seryl-tRNA(Sec), which will be further converted into selenocysteinyl-tRNA(Sec).</text>
</comment>
<name>A0ABV7YGN3_9ACTN</name>
<feature type="compositionally biased region" description="Basic and acidic residues" evidence="7">
    <location>
        <begin position="1"/>
        <end position="19"/>
    </location>
</feature>
<dbReference type="PRINTS" id="PR00981">
    <property type="entry name" value="TRNASYNTHSER"/>
</dbReference>
<comment type="catalytic activity">
    <reaction evidence="6">
        <text>tRNA(Sec) + L-serine + ATP = L-seryl-tRNA(Sec) + AMP + diphosphate + H(+)</text>
        <dbReference type="Rhea" id="RHEA:42580"/>
        <dbReference type="Rhea" id="RHEA-COMP:9742"/>
        <dbReference type="Rhea" id="RHEA-COMP:10128"/>
        <dbReference type="ChEBI" id="CHEBI:15378"/>
        <dbReference type="ChEBI" id="CHEBI:30616"/>
        <dbReference type="ChEBI" id="CHEBI:33019"/>
        <dbReference type="ChEBI" id="CHEBI:33384"/>
        <dbReference type="ChEBI" id="CHEBI:78442"/>
        <dbReference type="ChEBI" id="CHEBI:78533"/>
        <dbReference type="ChEBI" id="CHEBI:456215"/>
        <dbReference type="EC" id="6.1.1.11"/>
    </reaction>
</comment>
<evidence type="ECO:0000256" key="1">
    <source>
        <dbReference type="ARBA" id="ARBA00022598"/>
    </source>
</evidence>
<feature type="binding site" evidence="6">
    <location>
        <position position="383"/>
    </location>
    <ligand>
        <name>L-serine</name>
        <dbReference type="ChEBI" id="CHEBI:33384"/>
    </ligand>
</feature>
<accession>A0ABV7YGN3</accession>
<feature type="binding site" evidence="6">
    <location>
        <position position="278"/>
    </location>
    <ligand>
        <name>ATP</name>
        <dbReference type="ChEBI" id="CHEBI:30616"/>
    </ligand>
</feature>
<dbReference type="InterPro" id="IPR033729">
    <property type="entry name" value="SerRS_core"/>
</dbReference>
<dbReference type="Gene3D" id="1.10.287.40">
    <property type="entry name" value="Serine-tRNA synthetase, tRNA binding domain"/>
    <property type="match status" value="1"/>
</dbReference>
<feature type="binding site" evidence="6">
    <location>
        <begin position="231"/>
        <end position="233"/>
    </location>
    <ligand>
        <name>L-serine</name>
        <dbReference type="ChEBI" id="CHEBI:33384"/>
    </ligand>
</feature>
<keyword evidence="10" id="KW-1185">Reference proteome</keyword>
<dbReference type="Pfam" id="PF02403">
    <property type="entry name" value="Seryl_tRNA_N"/>
    <property type="match status" value="1"/>
</dbReference>
<keyword evidence="2 6" id="KW-0547">Nucleotide-binding</keyword>
<dbReference type="SUPFAM" id="SSF46589">
    <property type="entry name" value="tRNA-binding arm"/>
    <property type="match status" value="1"/>
</dbReference>
<feature type="domain" description="Aminoacyl-transfer RNA synthetases class-II family profile" evidence="8">
    <location>
        <begin position="139"/>
        <end position="408"/>
    </location>
</feature>
<comment type="subunit">
    <text evidence="6">Homodimer. The tRNA molecule binds across the dimer.</text>
</comment>
<keyword evidence="4 6" id="KW-0648">Protein biosynthesis</keyword>
<dbReference type="CDD" id="cd00770">
    <property type="entry name" value="SerRS_core"/>
    <property type="match status" value="1"/>
</dbReference>
<comment type="pathway">
    <text evidence="6">Aminoacyl-tRNA biosynthesis; selenocysteinyl-tRNA(Sec) biosynthesis; L-seryl-tRNA(Sec) from L-serine and tRNA(Sec): step 1/1.</text>
</comment>
<keyword evidence="3 6" id="KW-0067">ATP-binding</keyword>
<dbReference type="InterPro" id="IPR045864">
    <property type="entry name" value="aa-tRNA-synth_II/BPL/LPL"/>
</dbReference>
<comment type="caution">
    <text evidence="9">The sequence shown here is derived from an EMBL/GenBank/DDBJ whole genome shotgun (WGS) entry which is preliminary data.</text>
</comment>
<dbReference type="RefSeq" id="WP_205116129.1">
    <property type="nucleotide sequence ID" value="NZ_JAFBCM010000001.1"/>
</dbReference>
<reference evidence="10" key="1">
    <citation type="journal article" date="2019" name="Int. J. Syst. Evol. Microbiol.">
        <title>The Global Catalogue of Microorganisms (GCM) 10K type strain sequencing project: providing services to taxonomists for standard genome sequencing and annotation.</title>
        <authorList>
            <consortium name="The Broad Institute Genomics Platform"/>
            <consortium name="The Broad Institute Genome Sequencing Center for Infectious Disease"/>
            <person name="Wu L."/>
            <person name="Ma J."/>
        </authorList>
    </citation>
    <scope>NUCLEOTIDE SEQUENCE [LARGE SCALE GENOMIC DNA]</scope>
    <source>
        <strain evidence="10">CGMCC 4.7241</strain>
    </source>
</reference>
<dbReference type="Pfam" id="PF00587">
    <property type="entry name" value="tRNA-synt_2b"/>
    <property type="match status" value="1"/>
</dbReference>
<dbReference type="PIRSF" id="PIRSF001529">
    <property type="entry name" value="Ser-tRNA-synth_IIa"/>
    <property type="match status" value="1"/>
</dbReference>
<evidence type="ECO:0000256" key="5">
    <source>
        <dbReference type="ARBA" id="ARBA00023146"/>
    </source>
</evidence>
<evidence type="ECO:0000256" key="4">
    <source>
        <dbReference type="ARBA" id="ARBA00022917"/>
    </source>
</evidence>
<dbReference type="EMBL" id="JBHRZH010000022">
    <property type="protein sequence ID" value="MFC3764043.1"/>
    <property type="molecule type" value="Genomic_DNA"/>
</dbReference>
<dbReference type="NCBIfam" id="TIGR00414">
    <property type="entry name" value="serS"/>
    <property type="match status" value="1"/>
</dbReference>
<proteinExistence type="inferred from homology"/>
<keyword evidence="1 6" id="KW-0436">Ligase</keyword>
<dbReference type="SUPFAM" id="SSF55681">
    <property type="entry name" value="Class II aaRS and biotin synthetases"/>
    <property type="match status" value="1"/>
</dbReference>
<dbReference type="InterPro" id="IPR015866">
    <property type="entry name" value="Ser-tRNA-synth_1_N"/>
</dbReference>
<evidence type="ECO:0000256" key="3">
    <source>
        <dbReference type="ARBA" id="ARBA00022840"/>
    </source>
</evidence>
<dbReference type="Proteomes" id="UP001595699">
    <property type="component" value="Unassembled WGS sequence"/>
</dbReference>
<keyword evidence="6" id="KW-0963">Cytoplasm</keyword>
<evidence type="ECO:0000256" key="2">
    <source>
        <dbReference type="ARBA" id="ARBA00022741"/>
    </source>
</evidence>
<feature type="binding site" evidence="6">
    <location>
        <position position="285"/>
    </location>
    <ligand>
        <name>L-serine</name>
        <dbReference type="ChEBI" id="CHEBI:33384"/>
    </ligand>
</feature>
<feature type="binding site" evidence="6">
    <location>
        <begin position="262"/>
        <end position="264"/>
    </location>
    <ligand>
        <name>ATP</name>
        <dbReference type="ChEBI" id="CHEBI:30616"/>
    </ligand>
</feature>
<evidence type="ECO:0000313" key="9">
    <source>
        <dbReference type="EMBL" id="MFC3764043.1"/>
    </source>
</evidence>
<feature type="binding site" evidence="6">
    <location>
        <begin position="349"/>
        <end position="352"/>
    </location>
    <ligand>
        <name>ATP</name>
        <dbReference type="ChEBI" id="CHEBI:30616"/>
    </ligand>
</feature>
<dbReference type="InterPro" id="IPR002314">
    <property type="entry name" value="aa-tRNA-synt_IIb"/>
</dbReference>
<comment type="catalytic activity">
    <reaction evidence="6">
        <text>tRNA(Ser) + L-serine + ATP = L-seryl-tRNA(Ser) + AMP + diphosphate + H(+)</text>
        <dbReference type="Rhea" id="RHEA:12292"/>
        <dbReference type="Rhea" id="RHEA-COMP:9669"/>
        <dbReference type="Rhea" id="RHEA-COMP:9703"/>
        <dbReference type="ChEBI" id="CHEBI:15378"/>
        <dbReference type="ChEBI" id="CHEBI:30616"/>
        <dbReference type="ChEBI" id="CHEBI:33019"/>
        <dbReference type="ChEBI" id="CHEBI:33384"/>
        <dbReference type="ChEBI" id="CHEBI:78442"/>
        <dbReference type="ChEBI" id="CHEBI:78533"/>
        <dbReference type="ChEBI" id="CHEBI:456215"/>
        <dbReference type="EC" id="6.1.1.11"/>
    </reaction>
</comment>
<comment type="subcellular location">
    <subcellularLocation>
        <location evidence="6">Cytoplasm</location>
    </subcellularLocation>
</comment>
<dbReference type="Gene3D" id="3.30.930.10">
    <property type="entry name" value="Bira Bifunctional Protein, Domain 2"/>
    <property type="match status" value="1"/>
</dbReference>
<dbReference type="HAMAP" id="MF_00176">
    <property type="entry name" value="Ser_tRNA_synth_type1"/>
    <property type="match status" value="1"/>
</dbReference>
<dbReference type="GO" id="GO:0004828">
    <property type="term" value="F:serine-tRNA ligase activity"/>
    <property type="evidence" value="ECO:0007669"/>
    <property type="project" value="UniProtKB-EC"/>
</dbReference>
<sequence>MIDPKLLREDPDRVRESQRRRGSSVGLVDQVLAADEARRSSISTFEQARSEQKALGKQISRAQGEEKQALLVRTKELASQVKEAEAAQTAADSAYDELVKQLDNLVEPGVPEGGEDDYVVLEHVGTPRDFQAEGFEPRDHVELGKILGAIDLERGAKVSGSRFYFLTGNGALLELALLNLAMEYATSYGFTPIIPPSLVKPPAMEGTGYLGQGSADDVYRLANDDLYLVGTSEVPLAAFHGDEILDADQLPRRYAGFSPSFRREAGSHGKDTRGIYRVHWFDKVEMFVLCKPEDAPEEHQKLLAWEKEFWDKLELPYRVIDTAAGDLGVSAARKYDLEAWQPSQQRYREITSTSNCTDFQARRLGIRYRTDDGPRHVATLNGTLVAMARAIVMVLENHQQADGSVAVPKALQPFLGGRERLDPVG</sequence>
<comment type="domain">
    <text evidence="6">Consists of two distinct domains, a catalytic core and a N-terminal extension that is involved in tRNA binding.</text>
</comment>
<dbReference type="InterPro" id="IPR002317">
    <property type="entry name" value="Ser-tRNA-ligase_type_1"/>
</dbReference>
<dbReference type="InterPro" id="IPR006195">
    <property type="entry name" value="aa-tRNA-synth_II"/>
</dbReference>
<evidence type="ECO:0000259" key="8">
    <source>
        <dbReference type="PROSITE" id="PS50862"/>
    </source>
</evidence>